<feature type="signal peptide" evidence="1">
    <location>
        <begin position="1"/>
        <end position="21"/>
    </location>
</feature>
<proteinExistence type="predicted"/>
<dbReference type="AlphaFoldDB" id="A0AAD2G8J8"/>
<evidence type="ECO:0000256" key="1">
    <source>
        <dbReference type="SAM" id="SignalP"/>
    </source>
</evidence>
<feature type="chain" id="PRO_5041940897" description="Spondin domain-containing protein" evidence="1">
    <location>
        <begin position="22"/>
        <end position="335"/>
    </location>
</feature>
<dbReference type="Proteomes" id="UP001295423">
    <property type="component" value="Unassembled WGS sequence"/>
</dbReference>
<protein>
    <recommendedName>
        <fullName evidence="2">Spondin domain-containing protein</fullName>
    </recommendedName>
</protein>
<name>A0AAD2G8J8_9STRA</name>
<dbReference type="Gene3D" id="2.60.40.2130">
    <property type="entry name" value="F-spondin domain"/>
    <property type="match status" value="1"/>
</dbReference>
<feature type="domain" description="Spondin" evidence="2">
    <location>
        <begin position="47"/>
        <end position="235"/>
    </location>
</feature>
<keyword evidence="4" id="KW-1185">Reference proteome</keyword>
<dbReference type="GO" id="GO:0007155">
    <property type="term" value="P:cell adhesion"/>
    <property type="evidence" value="ECO:0007669"/>
    <property type="project" value="TreeGrafter"/>
</dbReference>
<sequence>MNNSLFLALVLALVALVTVQAQSGGTFNEPPGQRRQQTYRVLEYEDGTINQRFKGTLRYYCTFRGKWSEERHPRDFPKSPSFSAPIMIAHSNGYRMWTGTEAATLGVEAIAEEGFNTVMTREFNNAGFETLMMVQGDRMFNTTESQHLPPINVTYEHPFLSMMTKFTPSPDWFGGFSDMRIISYETETYFNRIVVQSYVWDAGTDAGQSYTALDRDMDPQEPVARISKNNIPHRKPFLSPDESYIPVPIEVECVLRVGEGSVIPGIPFDERQIRPPLYVPRPDDDFVEGMEPHNWWQKYGEGECRGRFCNSADSRNLMVTMFAMMLTTAVSWFLW</sequence>
<dbReference type="PANTHER" id="PTHR11311:SF15">
    <property type="entry name" value="SPONDIN-2"/>
    <property type="match status" value="1"/>
</dbReference>
<dbReference type="EMBL" id="CAKOGP040002158">
    <property type="protein sequence ID" value="CAJ1963711.1"/>
    <property type="molecule type" value="Genomic_DNA"/>
</dbReference>
<evidence type="ECO:0000259" key="2">
    <source>
        <dbReference type="PROSITE" id="PS51020"/>
    </source>
</evidence>
<gene>
    <name evidence="3" type="ORF">CYCCA115_LOCUS20288</name>
</gene>
<dbReference type="PANTHER" id="PTHR11311">
    <property type="entry name" value="SPONDIN"/>
    <property type="match status" value="1"/>
</dbReference>
<keyword evidence="1" id="KW-0732">Signal</keyword>
<dbReference type="GO" id="GO:0031012">
    <property type="term" value="C:extracellular matrix"/>
    <property type="evidence" value="ECO:0007669"/>
    <property type="project" value="TreeGrafter"/>
</dbReference>
<dbReference type="InterPro" id="IPR009465">
    <property type="entry name" value="Spondin_N"/>
</dbReference>
<dbReference type="Pfam" id="PF06468">
    <property type="entry name" value="Spond_N"/>
    <property type="match status" value="1"/>
</dbReference>
<accession>A0AAD2G8J8</accession>
<organism evidence="3 4">
    <name type="scientific">Cylindrotheca closterium</name>
    <dbReference type="NCBI Taxonomy" id="2856"/>
    <lineage>
        <taxon>Eukaryota</taxon>
        <taxon>Sar</taxon>
        <taxon>Stramenopiles</taxon>
        <taxon>Ochrophyta</taxon>
        <taxon>Bacillariophyta</taxon>
        <taxon>Bacillariophyceae</taxon>
        <taxon>Bacillariophycidae</taxon>
        <taxon>Bacillariales</taxon>
        <taxon>Bacillariaceae</taxon>
        <taxon>Cylindrotheca</taxon>
    </lineage>
</organism>
<comment type="caution">
    <text evidence="3">The sequence shown here is derived from an EMBL/GenBank/DDBJ whole genome shotgun (WGS) entry which is preliminary data.</text>
</comment>
<evidence type="ECO:0000313" key="4">
    <source>
        <dbReference type="Proteomes" id="UP001295423"/>
    </source>
</evidence>
<dbReference type="InterPro" id="IPR051418">
    <property type="entry name" value="Spondin/Thrombospondin_T1"/>
</dbReference>
<reference evidence="3" key="1">
    <citation type="submission" date="2023-08" db="EMBL/GenBank/DDBJ databases">
        <authorList>
            <person name="Audoor S."/>
            <person name="Bilcke G."/>
        </authorList>
    </citation>
    <scope>NUCLEOTIDE SEQUENCE</scope>
</reference>
<dbReference type="NCBIfam" id="NF038123">
    <property type="entry name" value="NF038123_dom"/>
    <property type="match status" value="1"/>
</dbReference>
<dbReference type="InterPro" id="IPR038678">
    <property type="entry name" value="Spondin_N_sf"/>
</dbReference>
<dbReference type="PROSITE" id="PS51020">
    <property type="entry name" value="SPONDIN"/>
    <property type="match status" value="1"/>
</dbReference>
<evidence type="ECO:0000313" key="3">
    <source>
        <dbReference type="EMBL" id="CAJ1963711.1"/>
    </source>
</evidence>